<proteinExistence type="predicted"/>
<organism evidence="1 2">
    <name type="scientific">Bacillus thuringiensis HD-771</name>
    <dbReference type="NCBI Taxonomy" id="1218175"/>
    <lineage>
        <taxon>Bacteria</taxon>
        <taxon>Bacillati</taxon>
        <taxon>Bacillota</taxon>
        <taxon>Bacilli</taxon>
        <taxon>Bacillales</taxon>
        <taxon>Bacillaceae</taxon>
        <taxon>Bacillus</taxon>
        <taxon>Bacillus cereus group</taxon>
    </lineage>
</organism>
<dbReference type="EMBL" id="CP003752">
    <property type="protein sequence ID" value="AFQ14591.1"/>
    <property type="molecule type" value="Genomic_DNA"/>
</dbReference>
<evidence type="ECO:0000313" key="2">
    <source>
        <dbReference type="Proteomes" id="UP000005259"/>
    </source>
</evidence>
<name>A0A9W3JI54_BACTU</name>
<sequence length="51" mass="6293">MDKTRHLSHFVHFFIMKEMRKPMKSRIRIWHSTCNITDEQENRRAGHVKNN</sequence>
<dbReference type="AlphaFoldDB" id="A0A9W3JI54"/>
<evidence type="ECO:0000313" key="1">
    <source>
        <dbReference type="EMBL" id="AFQ14591.1"/>
    </source>
</evidence>
<dbReference type="KEGG" id="bti:BTG_05490"/>
<reference evidence="1 2" key="1">
    <citation type="submission" date="2012-08" db="EMBL/GenBank/DDBJ databases">
        <authorList>
            <person name="Doggett N."/>
            <person name="Teshima H."/>
            <person name="Bruce D."/>
            <person name="Detter J.C."/>
            <person name="Johnson S.L."/>
            <person name="Han C."/>
        </authorList>
    </citation>
    <scope>NUCLEOTIDE SEQUENCE [LARGE SCALE GENOMIC DNA]</scope>
    <source>
        <strain evidence="1 2">HD-771</strain>
    </source>
</reference>
<dbReference type="Proteomes" id="UP000005259">
    <property type="component" value="Chromosome"/>
</dbReference>
<gene>
    <name evidence="1" type="ORF">BTG_05490</name>
</gene>
<accession>A0A9W3JI54</accession>
<protein>
    <submittedName>
        <fullName evidence="1">Uncharacterized protein</fullName>
    </submittedName>
</protein>